<keyword evidence="1" id="KW-0695">RNA-directed DNA polymerase</keyword>
<dbReference type="AlphaFoldDB" id="A0A5B6V501"/>
<accession>A0A5B6V501</accession>
<dbReference type="GO" id="GO:0003964">
    <property type="term" value="F:RNA-directed DNA polymerase activity"/>
    <property type="evidence" value="ECO:0007669"/>
    <property type="project" value="UniProtKB-KW"/>
</dbReference>
<comment type="caution">
    <text evidence="1">The sequence shown here is derived from an EMBL/GenBank/DDBJ whole genome shotgun (WGS) entry which is preliminary data.</text>
</comment>
<evidence type="ECO:0000313" key="1">
    <source>
        <dbReference type="EMBL" id="KAA3464180.1"/>
    </source>
</evidence>
<name>A0A5B6V501_9ROSI</name>
<keyword evidence="1" id="KW-0808">Transferase</keyword>
<reference evidence="2" key="1">
    <citation type="journal article" date="2019" name="Plant Biotechnol. J.">
        <title>Genome sequencing of the Australian wild diploid species Gossypium australe highlights disease resistance and delayed gland morphogenesis.</title>
        <authorList>
            <person name="Cai Y."/>
            <person name="Cai X."/>
            <person name="Wang Q."/>
            <person name="Wang P."/>
            <person name="Zhang Y."/>
            <person name="Cai C."/>
            <person name="Xu Y."/>
            <person name="Wang K."/>
            <person name="Zhou Z."/>
            <person name="Wang C."/>
            <person name="Geng S."/>
            <person name="Li B."/>
            <person name="Dong Q."/>
            <person name="Hou Y."/>
            <person name="Wang H."/>
            <person name="Ai P."/>
            <person name="Liu Z."/>
            <person name="Yi F."/>
            <person name="Sun M."/>
            <person name="An G."/>
            <person name="Cheng J."/>
            <person name="Zhang Y."/>
            <person name="Shi Q."/>
            <person name="Xie Y."/>
            <person name="Shi X."/>
            <person name="Chang Y."/>
            <person name="Huang F."/>
            <person name="Chen Y."/>
            <person name="Hong S."/>
            <person name="Mi L."/>
            <person name="Sun Q."/>
            <person name="Zhang L."/>
            <person name="Zhou B."/>
            <person name="Peng R."/>
            <person name="Zhang X."/>
            <person name="Liu F."/>
        </authorList>
    </citation>
    <scope>NUCLEOTIDE SEQUENCE [LARGE SCALE GENOMIC DNA]</scope>
    <source>
        <strain evidence="2">cv. PA1801</strain>
    </source>
</reference>
<keyword evidence="1" id="KW-0548">Nucleotidyltransferase</keyword>
<gene>
    <name evidence="1" type="ORF">EPI10_008466</name>
</gene>
<sequence>MTPIVHILQGINDNSEKKELPKLQRKAVRYTLLEGVLYKKRFSQPLLQCLTPSEAEYASVAITWVEDYSPKKFLGRDSTSPQFRKMQMS</sequence>
<protein>
    <submittedName>
        <fullName evidence="1">Reverse transcriptase</fullName>
    </submittedName>
</protein>
<proteinExistence type="predicted"/>
<dbReference type="OrthoDB" id="1935543at2759"/>
<keyword evidence="2" id="KW-1185">Reference proteome</keyword>
<dbReference type="EMBL" id="SMMG02000008">
    <property type="protein sequence ID" value="KAA3464180.1"/>
    <property type="molecule type" value="Genomic_DNA"/>
</dbReference>
<organism evidence="1 2">
    <name type="scientific">Gossypium australe</name>
    <dbReference type="NCBI Taxonomy" id="47621"/>
    <lineage>
        <taxon>Eukaryota</taxon>
        <taxon>Viridiplantae</taxon>
        <taxon>Streptophyta</taxon>
        <taxon>Embryophyta</taxon>
        <taxon>Tracheophyta</taxon>
        <taxon>Spermatophyta</taxon>
        <taxon>Magnoliopsida</taxon>
        <taxon>eudicotyledons</taxon>
        <taxon>Gunneridae</taxon>
        <taxon>Pentapetalae</taxon>
        <taxon>rosids</taxon>
        <taxon>malvids</taxon>
        <taxon>Malvales</taxon>
        <taxon>Malvaceae</taxon>
        <taxon>Malvoideae</taxon>
        <taxon>Gossypium</taxon>
    </lineage>
</organism>
<evidence type="ECO:0000313" key="2">
    <source>
        <dbReference type="Proteomes" id="UP000325315"/>
    </source>
</evidence>
<dbReference type="Proteomes" id="UP000325315">
    <property type="component" value="Unassembled WGS sequence"/>
</dbReference>